<feature type="compositionally biased region" description="Basic and acidic residues" evidence="6">
    <location>
        <begin position="37"/>
        <end position="48"/>
    </location>
</feature>
<feature type="transmembrane region" description="Helical" evidence="7">
    <location>
        <begin position="155"/>
        <end position="174"/>
    </location>
</feature>
<keyword evidence="5 7" id="KW-0472">Membrane</keyword>
<feature type="transmembrane region" description="Helical" evidence="7">
    <location>
        <begin position="125"/>
        <end position="143"/>
    </location>
</feature>
<evidence type="ECO:0000313" key="9">
    <source>
        <dbReference type="EMBL" id="TGE00146.1"/>
    </source>
</evidence>
<sequence length="525" mass="53328">MLASPLSGRSPTVQDGVTQSIVSGRQRAGIAGSLVSTHRELPRHERSPPRRLPHRPAPERRRAGSRRAGLLSGDGDLMRLPFAPAWPGVWLLAGAHLLAFADRFLAALVAPAIKADLRLSDFELGLSQGTAFVAAYTVATLLAGPLVDRVHRPRLIAGGILVWSVASLACGLATDLGEFVLARLLLGLGQAALTPAALALIAARQPRDQIGRGVSLYTAGAVLGRGAALILGGGLLAVLPATVPVGIGGPVAAWRVLFLLSALPNLVLALLLLRLSDPGREGAGGARRPARVGPWLVRHAGRYAALTLGGAAVTLVVQTTNAWAVTLLVRRFALPLSSAGMLFGLVVAAAAPLGQIAGGRLLDRRAGGGLPGGALLLGSLVGTLPFAVLAGLADGPVLGLAALAAMVFGLGIGSVATLAGLQIVTPRGLRGRVTAPFMAGITLAGFGVGPPTVGLLADRVFGEAGLGLALLATNATAYAVGIIAVACALLYGGRTTAVEPMRAGRRSAPRARDGHDHPEPGSGRR</sequence>
<dbReference type="Pfam" id="PF07690">
    <property type="entry name" value="MFS_1"/>
    <property type="match status" value="1"/>
</dbReference>
<evidence type="ECO:0000256" key="5">
    <source>
        <dbReference type="ARBA" id="ARBA00023136"/>
    </source>
</evidence>
<feature type="transmembrane region" description="Helical" evidence="7">
    <location>
        <begin position="88"/>
        <end position="113"/>
    </location>
</feature>
<proteinExistence type="predicted"/>
<feature type="compositionally biased region" description="Basic and acidic residues" evidence="6">
    <location>
        <begin position="510"/>
        <end position="519"/>
    </location>
</feature>
<dbReference type="GO" id="GO:0022857">
    <property type="term" value="F:transmembrane transporter activity"/>
    <property type="evidence" value="ECO:0007669"/>
    <property type="project" value="InterPro"/>
</dbReference>
<feature type="region of interest" description="Disordered" evidence="6">
    <location>
        <begin position="1"/>
        <end position="68"/>
    </location>
</feature>
<feature type="transmembrane region" description="Helical" evidence="7">
    <location>
        <begin position="303"/>
        <end position="326"/>
    </location>
</feature>
<protein>
    <submittedName>
        <fullName evidence="9">MFS transporter</fullName>
    </submittedName>
</protein>
<organism evidence="9 10">
    <name type="scientific">Methylobacterium nonmethylotrophicum</name>
    <dbReference type="NCBI Taxonomy" id="1141884"/>
    <lineage>
        <taxon>Bacteria</taxon>
        <taxon>Pseudomonadati</taxon>
        <taxon>Pseudomonadota</taxon>
        <taxon>Alphaproteobacteria</taxon>
        <taxon>Hyphomicrobiales</taxon>
        <taxon>Methylobacteriaceae</taxon>
        <taxon>Methylobacterium</taxon>
    </lineage>
</organism>
<feature type="transmembrane region" description="Helical" evidence="7">
    <location>
        <begin position="180"/>
        <end position="202"/>
    </location>
</feature>
<dbReference type="Proteomes" id="UP000297535">
    <property type="component" value="Unassembled WGS sequence"/>
</dbReference>
<keyword evidence="10" id="KW-1185">Reference proteome</keyword>
<evidence type="ECO:0000256" key="6">
    <source>
        <dbReference type="SAM" id="MobiDB-lite"/>
    </source>
</evidence>
<dbReference type="InterPro" id="IPR044770">
    <property type="entry name" value="MFS_spinster-like"/>
</dbReference>
<feature type="transmembrane region" description="Helical" evidence="7">
    <location>
        <begin position="374"/>
        <end position="393"/>
    </location>
</feature>
<gene>
    <name evidence="9" type="ORF">EU555_09525</name>
</gene>
<feature type="transmembrane region" description="Helical" evidence="7">
    <location>
        <begin position="332"/>
        <end position="353"/>
    </location>
</feature>
<evidence type="ECO:0000313" key="10">
    <source>
        <dbReference type="Proteomes" id="UP000297535"/>
    </source>
</evidence>
<feature type="domain" description="Major facilitator superfamily (MFS) profile" evidence="8">
    <location>
        <begin position="88"/>
        <end position="496"/>
    </location>
</feature>
<evidence type="ECO:0000256" key="2">
    <source>
        <dbReference type="ARBA" id="ARBA00022448"/>
    </source>
</evidence>
<accession>A0A4Z0NUV1</accession>
<comment type="subcellular location">
    <subcellularLocation>
        <location evidence="1">Membrane</location>
        <topology evidence="1">Multi-pass membrane protein</topology>
    </subcellularLocation>
</comment>
<dbReference type="InterPro" id="IPR036259">
    <property type="entry name" value="MFS_trans_sf"/>
</dbReference>
<feature type="transmembrane region" description="Helical" evidence="7">
    <location>
        <begin position="214"/>
        <end position="239"/>
    </location>
</feature>
<dbReference type="OrthoDB" id="6057322at2"/>
<evidence type="ECO:0000256" key="4">
    <source>
        <dbReference type="ARBA" id="ARBA00022989"/>
    </source>
</evidence>
<keyword evidence="2" id="KW-0813">Transport</keyword>
<evidence type="ECO:0000259" key="8">
    <source>
        <dbReference type="PROSITE" id="PS50850"/>
    </source>
</evidence>
<reference evidence="9 10" key="1">
    <citation type="submission" date="2019-04" db="EMBL/GenBank/DDBJ databases">
        <authorList>
            <person name="Feng G."/>
            <person name="Zhu H."/>
        </authorList>
    </citation>
    <scope>NUCLEOTIDE SEQUENCE [LARGE SCALE GENOMIC DNA]</scope>
    <source>
        <strain evidence="9 10">6HR-1</strain>
    </source>
</reference>
<feature type="transmembrane region" description="Helical" evidence="7">
    <location>
        <begin position="468"/>
        <end position="492"/>
    </location>
</feature>
<feature type="transmembrane region" description="Helical" evidence="7">
    <location>
        <begin position="251"/>
        <end position="273"/>
    </location>
</feature>
<evidence type="ECO:0000256" key="3">
    <source>
        <dbReference type="ARBA" id="ARBA00022692"/>
    </source>
</evidence>
<dbReference type="EMBL" id="SRLB01000006">
    <property type="protein sequence ID" value="TGE00146.1"/>
    <property type="molecule type" value="Genomic_DNA"/>
</dbReference>
<dbReference type="PANTHER" id="PTHR23505:SF79">
    <property type="entry name" value="PROTEIN SPINSTER"/>
    <property type="match status" value="1"/>
</dbReference>
<dbReference type="PANTHER" id="PTHR23505">
    <property type="entry name" value="SPINSTER"/>
    <property type="match status" value="1"/>
</dbReference>
<dbReference type="GO" id="GO:0016020">
    <property type="term" value="C:membrane"/>
    <property type="evidence" value="ECO:0007669"/>
    <property type="project" value="UniProtKB-SubCell"/>
</dbReference>
<evidence type="ECO:0000256" key="7">
    <source>
        <dbReference type="SAM" id="Phobius"/>
    </source>
</evidence>
<keyword evidence="3 7" id="KW-0812">Transmembrane</keyword>
<comment type="caution">
    <text evidence="9">The sequence shown here is derived from an EMBL/GenBank/DDBJ whole genome shotgun (WGS) entry which is preliminary data.</text>
</comment>
<feature type="transmembrane region" description="Helical" evidence="7">
    <location>
        <begin position="433"/>
        <end position="456"/>
    </location>
</feature>
<dbReference type="AlphaFoldDB" id="A0A4Z0NUV1"/>
<name>A0A4Z0NUV1_9HYPH</name>
<keyword evidence="4 7" id="KW-1133">Transmembrane helix</keyword>
<feature type="region of interest" description="Disordered" evidence="6">
    <location>
        <begin position="501"/>
        <end position="525"/>
    </location>
</feature>
<dbReference type="PROSITE" id="PS50850">
    <property type="entry name" value="MFS"/>
    <property type="match status" value="1"/>
</dbReference>
<feature type="transmembrane region" description="Helical" evidence="7">
    <location>
        <begin position="399"/>
        <end position="421"/>
    </location>
</feature>
<feature type="compositionally biased region" description="Polar residues" evidence="6">
    <location>
        <begin position="7"/>
        <end position="23"/>
    </location>
</feature>
<dbReference type="InterPro" id="IPR020846">
    <property type="entry name" value="MFS_dom"/>
</dbReference>
<evidence type="ECO:0000256" key="1">
    <source>
        <dbReference type="ARBA" id="ARBA00004141"/>
    </source>
</evidence>
<dbReference type="Gene3D" id="1.20.1250.20">
    <property type="entry name" value="MFS general substrate transporter like domains"/>
    <property type="match status" value="1"/>
</dbReference>
<dbReference type="SUPFAM" id="SSF103473">
    <property type="entry name" value="MFS general substrate transporter"/>
    <property type="match status" value="1"/>
</dbReference>
<dbReference type="InterPro" id="IPR011701">
    <property type="entry name" value="MFS"/>
</dbReference>